<evidence type="ECO:0000259" key="2">
    <source>
        <dbReference type="PROSITE" id="PS50995"/>
    </source>
</evidence>
<dbReference type="EMBL" id="JBHUCX010000024">
    <property type="protein sequence ID" value="MFD1674957.1"/>
    <property type="molecule type" value="Genomic_DNA"/>
</dbReference>
<proteinExistence type="predicted"/>
<feature type="domain" description="HTH marR-type" evidence="2">
    <location>
        <begin position="5"/>
        <end position="141"/>
    </location>
</feature>
<evidence type="ECO:0000313" key="3">
    <source>
        <dbReference type="EMBL" id="MFD1674957.1"/>
    </source>
</evidence>
<reference evidence="4" key="1">
    <citation type="journal article" date="2019" name="Int. J. Syst. Evol. Microbiol.">
        <title>The Global Catalogue of Microorganisms (GCM) 10K type strain sequencing project: providing services to taxonomists for standard genome sequencing and annotation.</title>
        <authorList>
            <consortium name="The Broad Institute Genomics Platform"/>
            <consortium name="The Broad Institute Genome Sequencing Center for Infectious Disease"/>
            <person name="Wu L."/>
            <person name="Ma J."/>
        </authorList>
    </citation>
    <scope>NUCLEOTIDE SEQUENCE [LARGE SCALE GENOMIC DNA]</scope>
    <source>
        <strain evidence="4">CGMCC 1.12286</strain>
    </source>
</reference>
<keyword evidence="4" id="KW-1185">Reference proteome</keyword>
<dbReference type="SUPFAM" id="SSF46785">
    <property type="entry name" value="Winged helix' DNA-binding domain"/>
    <property type="match status" value="1"/>
</dbReference>
<dbReference type="RefSeq" id="WP_377942828.1">
    <property type="nucleotide sequence ID" value="NZ_JBHUCX010000024.1"/>
</dbReference>
<accession>A0ABW4JF88</accession>
<evidence type="ECO:0000256" key="1">
    <source>
        <dbReference type="ARBA" id="ARBA00023125"/>
    </source>
</evidence>
<dbReference type="Proteomes" id="UP001597079">
    <property type="component" value="Unassembled WGS sequence"/>
</dbReference>
<dbReference type="Pfam" id="PF01047">
    <property type="entry name" value="MarR"/>
    <property type="match status" value="1"/>
</dbReference>
<evidence type="ECO:0000313" key="4">
    <source>
        <dbReference type="Proteomes" id="UP001597079"/>
    </source>
</evidence>
<protein>
    <submittedName>
        <fullName evidence="3">MarR family winged helix-turn-helix transcriptional regulator</fullName>
    </submittedName>
</protein>
<dbReference type="Gene3D" id="1.10.10.10">
    <property type="entry name" value="Winged helix-like DNA-binding domain superfamily/Winged helix DNA-binding domain"/>
    <property type="match status" value="1"/>
</dbReference>
<dbReference type="SMART" id="SM00347">
    <property type="entry name" value="HTH_MARR"/>
    <property type="match status" value="1"/>
</dbReference>
<dbReference type="InterPro" id="IPR039422">
    <property type="entry name" value="MarR/SlyA-like"/>
</dbReference>
<organism evidence="3 4">
    <name type="scientific">Alicyclobacillus fodiniaquatilis</name>
    <dbReference type="NCBI Taxonomy" id="1661150"/>
    <lineage>
        <taxon>Bacteria</taxon>
        <taxon>Bacillati</taxon>
        <taxon>Bacillota</taxon>
        <taxon>Bacilli</taxon>
        <taxon>Bacillales</taxon>
        <taxon>Alicyclobacillaceae</taxon>
        <taxon>Alicyclobacillus</taxon>
    </lineage>
</organism>
<sequence>MSHGYAQYVMEIEQYLRSVATVIRRKGRMLLGDYGITPPQFDALVILERDGELTIGELSGKLYLAYSTTTDLVDRLEKAEYVTRHRCLEDRRVVRVRLQPHGAELIEAVLRARRAYLDSVLAAVDEPTRKNILDSLELLHLNMSNQ</sequence>
<comment type="caution">
    <text evidence="3">The sequence shown here is derived from an EMBL/GenBank/DDBJ whole genome shotgun (WGS) entry which is preliminary data.</text>
</comment>
<name>A0ABW4JF88_9BACL</name>
<gene>
    <name evidence="3" type="ORF">ACFSB2_09645</name>
</gene>
<dbReference type="InterPro" id="IPR036388">
    <property type="entry name" value="WH-like_DNA-bd_sf"/>
</dbReference>
<dbReference type="PANTHER" id="PTHR33164">
    <property type="entry name" value="TRANSCRIPTIONAL REGULATOR, MARR FAMILY"/>
    <property type="match status" value="1"/>
</dbReference>
<dbReference type="InterPro" id="IPR000835">
    <property type="entry name" value="HTH_MarR-typ"/>
</dbReference>
<keyword evidence="1" id="KW-0238">DNA-binding</keyword>
<dbReference type="PANTHER" id="PTHR33164:SF99">
    <property type="entry name" value="MARR FAMILY REGULATORY PROTEIN"/>
    <property type="match status" value="1"/>
</dbReference>
<dbReference type="PROSITE" id="PS50995">
    <property type="entry name" value="HTH_MARR_2"/>
    <property type="match status" value="1"/>
</dbReference>
<dbReference type="InterPro" id="IPR036390">
    <property type="entry name" value="WH_DNA-bd_sf"/>
</dbReference>